<accession>A0A0K2TDY0</accession>
<feature type="compositionally biased region" description="Low complexity" evidence="1">
    <location>
        <begin position="82"/>
        <end position="104"/>
    </location>
</feature>
<sequence>VDYNSKLKNRYPQDGVAVVSPLPPNQHLHHPSQPHRIVHQSPSPSLLSFSKQQTSLCEDDEEIEYHKAEHQPLAHFSSSTPNSHNNINYNQYNNNSNTLNNNEENPCVFYNIRTSL</sequence>
<proteinExistence type="predicted"/>
<dbReference type="OrthoDB" id="10688081at2759"/>
<dbReference type="EMBL" id="HACA01006694">
    <property type="protein sequence ID" value="CDW24055.1"/>
    <property type="molecule type" value="Transcribed_RNA"/>
</dbReference>
<feature type="non-terminal residue" evidence="2">
    <location>
        <position position="1"/>
    </location>
</feature>
<organism evidence="2">
    <name type="scientific">Lepeophtheirus salmonis</name>
    <name type="common">Salmon louse</name>
    <name type="synonym">Caligus salmonis</name>
    <dbReference type="NCBI Taxonomy" id="72036"/>
    <lineage>
        <taxon>Eukaryota</taxon>
        <taxon>Metazoa</taxon>
        <taxon>Ecdysozoa</taxon>
        <taxon>Arthropoda</taxon>
        <taxon>Crustacea</taxon>
        <taxon>Multicrustacea</taxon>
        <taxon>Hexanauplia</taxon>
        <taxon>Copepoda</taxon>
        <taxon>Siphonostomatoida</taxon>
        <taxon>Caligidae</taxon>
        <taxon>Lepeophtheirus</taxon>
    </lineage>
</organism>
<feature type="region of interest" description="Disordered" evidence="1">
    <location>
        <begin position="74"/>
        <end position="104"/>
    </location>
</feature>
<evidence type="ECO:0000256" key="1">
    <source>
        <dbReference type="SAM" id="MobiDB-lite"/>
    </source>
</evidence>
<feature type="compositionally biased region" description="Basic residues" evidence="1">
    <location>
        <begin position="27"/>
        <end position="38"/>
    </location>
</feature>
<feature type="region of interest" description="Disordered" evidence="1">
    <location>
        <begin position="22"/>
        <end position="45"/>
    </location>
</feature>
<evidence type="ECO:0000313" key="2">
    <source>
        <dbReference type="EMBL" id="CDW24055.1"/>
    </source>
</evidence>
<name>A0A0K2TDY0_LEPSM</name>
<reference evidence="2" key="1">
    <citation type="submission" date="2014-05" db="EMBL/GenBank/DDBJ databases">
        <authorList>
            <person name="Chronopoulou M."/>
        </authorList>
    </citation>
    <scope>NUCLEOTIDE SEQUENCE</scope>
    <source>
        <tissue evidence="2">Whole organism</tissue>
    </source>
</reference>
<dbReference type="AlphaFoldDB" id="A0A0K2TDY0"/>
<protein>
    <submittedName>
        <fullName evidence="2">Uncharacterized protein</fullName>
    </submittedName>
</protein>